<dbReference type="SUPFAM" id="SSF54909">
    <property type="entry name" value="Dimeric alpha+beta barrel"/>
    <property type="match status" value="1"/>
</dbReference>
<feature type="domain" description="Transcription regulator AsnC/Lrp ligand binding" evidence="1">
    <location>
        <begin position="6"/>
        <end position="76"/>
    </location>
</feature>
<protein>
    <submittedName>
        <fullName evidence="2">Lrp/AsnC ligand binding domain-containing protein</fullName>
    </submittedName>
</protein>
<dbReference type="EMBL" id="CP104003">
    <property type="protein sequence ID" value="UWM52824.1"/>
    <property type="molecule type" value="Genomic_DNA"/>
</dbReference>
<evidence type="ECO:0000313" key="2">
    <source>
        <dbReference type="EMBL" id="UWM52824.1"/>
    </source>
</evidence>
<accession>A0A9E7R023</accession>
<name>A0A9E7R023_9EURY</name>
<dbReference type="RefSeq" id="WP_260591819.1">
    <property type="nucleotide sequence ID" value="NZ_CP104003.1"/>
</dbReference>
<sequence length="76" mass="8381">MARAFIMVKIDAGRAEETRQEITGFEGVTEAHVVAGEYDLIVEAETPEVYDLMRTVATQTRGLAGVIDTKTYVCLE</sequence>
<dbReference type="Pfam" id="PF01037">
    <property type="entry name" value="AsnC_trans_reg"/>
    <property type="match status" value="1"/>
</dbReference>
<evidence type="ECO:0000313" key="3">
    <source>
        <dbReference type="Proteomes" id="UP001057580"/>
    </source>
</evidence>
<dbReference type="InterPro" id="IPR019887">
    <property type="entry name" value="Tscrpt_reg_AsnC/Lrp_C"/>
</dbReference>
<dbReference type="GeneID" id="74943106"/>
<dbReference type="KEGG" id="ssai:N0B31_11750"/>
<reference evidence="2" key="1">
    <citation type="submission" date="2022-09" db="EMBL/GenBank/DDBJ databases">
        <title>Diverse halophilic archaea isolated from saline environments.</title>
        <authorList>
            <person name="Cui H.-L."/>
        </authorList>
    </citation>
    <scope>NUCLEOTIDE SEQUENCE</scope>
    <source>
        <strain evidence="2">ZS-35-S2</strain>
    </source>
</reference>
<gene>
    <name evidence="2" type="ORF">N0B31_11750</name>
</gene>
<dbReference type="AlphaFoldDB" id="A0A9E7R023"/>
<keyword evidence="3" id="KW-1185">Reference proteome</keyword>
<proteinExistence type="predicted"/>
<dbReference type="Gene3D" id="3.30.70.920">
    <property type="match status" value="1"/>
</dbReference>
<dbReference type="Proteomes" id="UP001057580">
    <property type="component" value="Chromosome"/>
</dbReference>
<dbReference type="InterPro" id="IPR011008">
    <property type="entry name" value="Dimeric_a/b-barrel"/>
</dbReference>
<organism evidence="2 3">
    <name type="scientific">Salinirubellus salinus</name>
    <dbReference type="NCBI Taxonomy" id="1364945"/>
    <lineage>
        <taxon>Archaea</taxon>
        <taxon>Methanobacteriati</taxon>
        <taxon>Methanobacteriota</taxon>
        <taxon>Stenosarchaea group</taxon>
        <taxon>Halobacteria</taxon>
        <taxon>Halobacteriales</taxon>
        <taxon>Natronomonadaceae</taxon>
        <taxon>Salinirubellus</taxon>
    </lineage>
</organism>
<evidence type="ECO:0000259" key="1">
    <source>
        <dbReference type="Pfam" id="PF01037"/>
    </source>
</evidence>